<dbReference type="InterPro" id="IPR013780">
    <property type="entry name" value="Glyco_hydro_b"/>
</dbReference>
<evidence type="ECO:0008006" key="3">
    <source>
        <dbReference type="Google" id="ProtNLM"/>
    </source>
</evidence>
<organism evidence="1 2">
    <name type="scientific">Puccinia sorghi</name>
    <dbReference type="NCBI Taxonomy" id="27349"/>
    <lineage>
        <taxon>Eukaryota</taxon>
        <taxon>Fungi</taxon>
        <taxon>Dikarya</taxon>
        <taxon>Basidiomycota</taxon>
        <taxon>Pucciniomycotina</taxon>
        <taxon>Pucciniomycetes</taxon>
        <taxon>Pucciniales</taxon>
        <taxon>Pucciniaceae</taxon>
        <taxon>Puccinia</taxon>
    </lineage>
</organism>
<keyword evidence="2" id="KW-1185">Reference proteome</keyword>
<accession>A0A0L6UN58</accession>
<dbReference type="VEuPathDB" id="FungiDB:VP01_4667g2"/>
<dbReference type="AlphaFoldDB" id="A0A0L6UN58"/>
<name>A0A0L6UN58_9BASI</name>
<protein>
    <recommendedName>
        <fullName evidence="3">DUF5110 domain-containing protein</fullName>
    </recommendedName>
</protein>
<evidence type="ECO:0000313" key="1">
    <source>
        <dbReference type="EMBL" id="KNZ49968.1"/>
    </source>
</evidence>
<gene>
    <name evidence="1" type="ORF">VP01_4667g2</name>
</gene>
<proteinExistence type="predicted"/>
<dbReference type="Proteomes" id="UP000037035">
    <property type="component" value="Unassembled WGS sequence"/>
</dbReference>
<evidence type="ECO:0000313" key="2">
    <source>
        <dbReference type="Proteomes" id="UP000037035"/>
    </source>
</evidence>
<sequence length="182" mass="20437">MDRIPSQVLQPYYNYFTSEMFPVNQNKCFPQTFTFPAPLDTVPLFQRGRHIDPITLVIALDKAGKSTGTLYLDNGESFDHKRGQFLYKIFLIKQQGPDSFTLSSSDAVSQALKSTHQALRSSLTQYQLENSWIKKIGMNIEKIIILGFPSRPTCAKVGGRSNGLHYKYSIGLVLGEVGVELI</sequence>
<comment type="caution">
    <text evidence="1">The sequence shown here is derived from an EMBL/GenBank/DDBJ whole genome shotgun (WGS) entry which is preliminary data.</text>
</comment>
<dbReference type="STRING" id="27349.A0A0L6UN58"/>
<dbReference type="Gene3D" id="2.60.40.1180">
    <property type="entry name" value="Golgi alpha-mannosidase II"/>
    <property type="match status" value="1"/>
</dbReference>
<dbReference type="EMBL" id="LAVV01009798">
    <property type="protein sequence ID" value="KNZ49968.1"/>
    <property type="molecule type" value="Genomic_DNA"/>
</dbReference>
<reference evidence="1 2" key="1">
    <citation type="submission" date="2015-08" db="EMBL/GenBank/DDBJ databases">
        <title>Next Generation Sequencing and Analysis of the Genome of Puccinia sorghi L Schw, the Causal Agent of Maize Common Rust.</title>
        <authorList>
            <person name="Rochi L."/>
            <person name="Burguener G."/>
            <person name="Darino M."/>
            <person name="Turjanski A."/>
            <person name="Kreff E."/>
            <person name="Dieguez M.J."/>
            <person name="Sacco F."/>
        </authorList>
    </citation>
    <scope>NUCLEOTIDE SEQUENCE [LARGE SCALE GENOMIC DNA]</scope>
    <source>
        <strain evidence="1 2">RO10H11247</strain>
    </source>
</reference>
<dbReference type="OrthoDB" id="3233140at2759"/>